<keyword evidence="3 6" id="KW-1133">Transmembrane helix</keyword>
<feature type="transmembrane region" description="Helical" evidence="6">
    <location>
        <begin position="270"/>
        <end position="303"/>
    </location>
</feature>
<dbReference type="SUPFAM" id="SSF161111">
    <property type="entry name" value="Cation efflux protein transmembrane domain-like"/>
    <property type="match status" value="1"/>
</dbReference>
<dbReference type="EMBL" id="JAPVER010000020">
    <property type="protein sequence ID" value="MCZ3365589.1"/>
    <property type="molecule type" value="Genomic_DNA"/>
</dbReference>
<reference evidence="8" key="1">
    <citation type="submission" date="2022-12" db="EMBL/GenBank/DDBJ databases">
        <title>Reclassification of two methanogenic archaea species isolated from the Kolyma lowland permafrost.</title>
        <authorList>
            <person name="Trubitsyn V.E."/>
            <person name="Rivkina E.M."/>
            <person name="Shcherbakova V.A."/>
        </authorList>
    </citation>
    <scope>NUCLEOTIDE SEQUENCE</scope>
    <source>
        <strain evidence="8">M2</strain>
        <strain evidence="9">MK4</strain>
    </source>
</reference>
<feature type="transmembrane region" description="Helical" evidence="6">
    <location>
        <begin position="191"/>
        <end position="213"/>
    </location>
</feature>
<feature type="region of interest" description="Disordered" evidence="5">
    <location>
        <begin position="454"/>
        <end position="474"/>
    </location>
</feature>
<evidence type="ECO:0000256" key="6">
    <source>
        <dbReference type="SAM" id="Phobius"/>
    </source>
</evidence>
<evidence type="ECO:0000313" key="9">
    <source>
        <dbReference type="EMBL" id="MCZ3371052.1"/>
    </source>
</evidence>
<keyword evidence="2 6" id="KW-0812">Transmembrane</keyword>
<evidence type="ECO:0000313" key="8">
    <source>
        <dbReference type="EMBL" id="MCZ3365589.1"/>
    </source>
</evidence>
<keyword evidence="10" id="KW-1185">Reference proteome</keyword>
<dbReference type="InterPro" id="IPR027469">
    <property type="entry name" value="Cation_efflux_TMD_sf"/>
</dbReference>
<dbReference type="AlphaFoldDB" id="A0A9E4ZYM0"/>
<name>A0A9E4ZYM0_9EURY</name>
<protein>
    <submittedName>
        <fullName evidence="8">Cation transporter</fullName>
    </submittedName>
</protein>
<evidence type="ECO:0000256" key="4">
    <source>
        <dbReference type="ARBA" id="ARBA00023136"/>
    </source>
</evidence>
<dbReference type="InterPro" id="IPR058533">
    <property type="entry name" value="Cation_efflux_TM"/>
</dbReference>
<dbReference type="EMBL" id="JAPVES010000024">
    <property type="protein sequence ID" value="MCZ3371052.1"/>
    <property type="molecule type" value="Genomic_DNA"/>
</dbReference>
<dbReference type="RefSeq" id="WP_048081489.1">
    <property type="nucleotide sequence ID" value="NZ_JAPVER010000020.1"/>
</dbReference>
<evidence type="ECO:0000256" key="5">
    <source>
        <dbReference type="SAM" id="MobiDB-lite"/>
    </source>
</evidence>
<sequence>MKNEKPVLGFDKFLMMALLKEGPLSKEELWEKTILFLSLIWYQQLPGKGQPLAEHLFFKVASIRSKIEDGRASKATGSPEEEMKKLMERDWVKLNDENKYELTPEGLKNAKIFKEHMEKSASSAEGELTPSSTAKNTTFLDAFLAVLKLGSGLVSGSVGLIADGTDATMDTIEAILVWLGIKYHKEDLSTILVIIGLFVASISVLFDSVTHILGALAGHSEPLTLPFLVIAVEGIAILAAVFLFYYQRFVGKVSNSLTLISQSVDSKNHIFIGTSVIIGAIFAIYGIYFVDAVIGLFVGAGIFRDAVGLLREAISAQKGEEEDYSQEYKLPLEECWEENKLMAFRNWILYALWAEDLKTRPEIVTSLKRAFHPDNYIPVLSELNATCNEHYDFEGQFEILIHPLKEHELLIEEIEEYVITEKGGKHLKTFFDNFRYYDVHYSDRILLAMTRDEKPSAELDEESPNTKPKAPKGF</sequence>
<dbReference type="GO" id="GO:0008324">
    <property type="term" value="F:monoatomic cation transmembrane transporter activity"/>
    <property type="evidence" value="ECO:0007669"/>
    <property type="project" value="InterPro"/>
</dbReference>
<dbReference type="Pfam" id="PF01545">
    <property type="entry name" value="Cation_efflux"/>
    <property type="match status" value="1"/>
</dbReference>
<gene>
    <name evidence="9" type="ORF">O3H35_00220</name>
    <name evidence="8" type="ORF">O3H54_06810</name>
</gene>
<feature type="transmembrane region" description="Helical" evidence="6">
    <location>
        <begin position="225"/>
        <end position="246"/>
    </location>
</feature>
<evidence type="ECO:0000256" key="2">
    <source>
        <dbReference type="ARBA" id="ARBA00022692"/>
    </source>
</evidence>
<comment type="caution">
    <text evidence="8">The sequence shown here is derived from an EMBL/GenBank/DDBJ whole genome shotgun (WGS) entry which is preliminary data.</text>
</comment>
<dbReference type="GO" id="GO:0016020">
    <property type="term" value="C:membrane"/>
    <property type="evidence" value="ECO:0007669"/>
    <property type="project" value="UniProtKB-SubCell"/>
</dbReference>
<comment type="subcellular location">
    <subcellularLocation>
        <location evidence="1">Membrane</location>
        <topology evidence="1">Multi-pass membrane protein</topology>
    </subcellularLocation>
</comment>
<dbReference type="Proteomes" id="UP001074446">
    <property type="component" value="Unassembled WGS sequence"/>
</dbReference>
<proteinExistence type="predicted"/>
<evidence type="ECO:0000256" key="1">
    <source>
        <dbReference type="ARBA" id="ARBA00004141"/>
    </source>
</evidence>
<accession>A0A9E4ZYM0</accession>
<keyword evidence="4 6" id="KW-0472">Membrane</keyword>
<evidence type="ECO:0000259" key="7">
    <source>
        <dbReference type="Pfam" id="PF01545"/>
    </source>
</evidence>
<evidence type="ECO:0000313" key="10">
    <source>
        <dbReference type="Proteomes" id="UP001068021"/>
    </source>
</evidence>
<dbReference type="Gene3D" id="1.20.1510.10">
    <property type="entry name" value="Cation efflux protein transmembrane domain"/>
    <property type="match status" value="1"/>
</dbReference>
<feature type="domain" description="Cation efflux protein transmembrane" evidence="7">
    <location>
        <begin position="139"/>
        <end position="315"/>
    </location>
</feature>
<dbReference type="Proteomes" id="UP001068021">
    <property type="component" value="Unassembled WGS sequence"/>
</dbReference>
<evidence type="ECO:0000256" key="3">
    <source>
        <dbReference type="ARBA" id="ARBA00022989"/>
    </source>
</evidence>
<organism evidence="8 10">
    <name type="scientific">Methanobacterium veterum</name>
    <dbReference type="NCBI Taxonomy" id="408577"/>
    <lineage>
        <taxon>Archaea</taxon>
        <taxon>Methanobacteriati</taxon>
        <taxon>Methanobacteriota</taxon>
        <taxon>Methanomada group</taxon>
        <taxon>Methanobacteria</taxon>
        <taxon>Methanobacteriales</taxon>
        <taxon>Methanobacteriaceae</taxon>
        <taxon>Methanobacterium</taxon>
    </lineage>
</organism>